<name>A0ABN4AT16_EMTOG</name>
<evidence type="ECO:0000313" key="1">
    <source>
        <dbReference type="EMBL" id="AFK04983.1"/>
    </source>
</evidence>
<dbReference type="EMBL" id="CP002961">
    <property type="protein sequence ID" value="AFK04983.1"/>
    <property type="molecule type" value="Genomic_DNA"/>
</dbReference>
<proteinExistence type="predicted"/>
<keyword evidence="2" id="KW-1185">Reference proteome</keyword>
<organism evidence="1 2">
    <name type="scientific">Emticicia oligotrophica (strain DSM 17448 / CIP 109782 / MTCC 6937 / GPTSA100-15)</name>
    <dbReference type="NCBI Taxonomy" id="929562"/>
    <lineage>
        <taxon>Bacteria</taxon>
        <taxon>Pseudomonadati</taxon>
        <taxon>Bacteroidota</taxon>
        <taxon>Cytophagia</taxon>
        <taxon>Cytophagales</taxon>
        <taxon>Leadbetterellaceae</taxon>
        <taxon>Emticicia</taxon>
    </lineage>
</organism>
<sequence length="37" mass="4713">MMIEQLVFKKKWKKYFFYTTFYKPIASFTYISNDFEK</sequence>
<reference evidence="1 2" key="1">
    <citation type="submission" date="2011-07" db="EMBL/GenBank/DDBJ databases">
        <title>The complete genome of chromosome of Emticicia oligotrophica DSM 17448.</title>
        <authorList>
            <consortium name="US DOE Joint Genome Institute (JGI-PGF)"/>
            <person name="Lucas S."/>
            <person name="Han J."/>
            <person name="Lapidus A."/>
            <person name="Bruce D."/>
            <person name="Goodwin L."/>
            <person name="Pitluck S."/>
            <person name="Peters L."/>
            <person name="Kyrpides N."/>
            <person name="Mavromatis K."/>
            <person name="Ivanova N."/>
            <person name="Ovchinnikova G."/>
            <person name="Teshima H."/>
            <person name="Detter J.C."/>
            <person name="Tapia R."/>
            <person name="Han C."/>
            <person name="Land M."/>
            <person name="Hauser L."/>
            <person name="Markowitz V."/>
            <person name="Cheng J.-F."/>
            <person name="Hugenholtz P."/>
            <person name="Woyke T."/>
            <person name="Wu D."/>
            <person name="Tindall B."/>
            <person name="Pomrenke H."/>
            <person name="Brambilla E."/>
            <person name="Klenk H.-P."/>
            <person name="Eisen J.A."/>
        </authorList>
    </citation>
    <scope>NUCLEOTIDE SEQUENCE [LARGE SCALE GENOMIC DNA]</scope>
    <source>
        <strain evidence="1 2">DSM 17448</strain>
    </source>
</reference>
<accession>A0ABN4AT16</accession>
<protein>
    <submittedName>
        <fullName evidence="1">Uncharacterized protein</fullName>
    </submittedName>
</protein>
<gene>
    <name evidence="1" type="ordered locus">Emtol_3857</name>
</gene>
<dbReference type="Proteomes" id="UP000002875">
    <property type="component" value="Chromosome"/>
</dbReference>
<evidence type="ECO:0000313" key="2">
    <source>
        <dbReference type="Proteomes" id="UP000002875"/>
    </source>
</evidence>